<name>A0A9Q5HZS2_SANBA</name>
<dbReference type="AlphaFoldDB" id="A0A9Q5HZS2"/>
<dbReference type="InterPro" id="IPR003150">
    <property type="entry name" value="DNA-bd_RFX"/>
</dbReference>
<proteinExistence type="predicted"/>
<keyword evidence="3" id="KW-0804">Transcription</keyword>
<evidence type="ECO:0000256" key="4">
    <source>
        <dbReference type="ARBA" id="ARBA00023242"/>
    </source>
</evidence>
<protein>
    <recommendedName>
        <fullName evidence="5">RFX-type winged-helix domain-containing protein</fullName>
    </recommendedName>
</protein>
<dbReference type="Proteomes" id="UP000757232">
    <property type="component" value="Unassembled WGS sequence"/>
</dbReference>
<organism evidence="6 7">
    <name type="scientific">Sanghuangporus baumii</name>
    <name type="common">Phellinus baumii</name>
    <dbReference type="NCBI Taxonomy" id="108892"/>
    <lineage>
        <taxon>Eukaryota</taxon>
        <taxon>Fungi</taxon>
        <taxon>Dikarya</taxon>
        <taxon>Basidiomycota</taxon>
        <taxon>Agaricomycotina</taxon>
        <taxon>Agaricomycetes</taxon>
        <taxon>Hymenochaetales</taxon>
        <taxon>Hymenochaetaceae</taxon>
        <taxon>Sanghuangporus</taxon>
    </lineage>
</organism>
<dbReference type="InterPro" id="IPR016024">
    <property type="entry name" value="ARM-type_fold"/>
</dbReference>
<keyword evidence="7" id="KW-1185">Reference proteome</keyword>
<dbReference type="EMBL" id="LNZH02000166">
    <property type="protein sequence ID" value="OCB89052.1"/>
    <property type="molecule type" value="Genomic_DNA"/>
</dbReference>
<dbReference type="GO" id="GO:0003677">
    <property type="term" value="F:DNA binding"/>
    <property type="evidence" value="ECO:0007669"/>
    <property type="project" value="InterPro"/>
</dbReference>
<keyword evidence="4" id="KW-0539">Nucleus</keyword>
<evidence type="ECO:0000256" key="1">
    <source>
        <dbReference type="ARBA" id="ARBA00022853"/>
    </source>
</evidence>
<reference evidence="6" key="1">
    <citation type="submission" date="2016-06" db="EMBL/GenBank/DDBJ databases">
        <title>Draft Genome sequence of the fungus Inonotus baumii.</title>
        <authorList>
            <person name="Zhu H."/>
            <person name="Lin W."/>
        </authorList>
    </citation>
    <scope>NUCLEOTIDE SEQUENCE</scope>
    <source>
        <strain evidence="6">821</strain>
    </source>
</reference>
<gene>
    <name evidence="6" type="ORF">A7U60_g3861</name>
</gene>
<evidence type="ECO:0000256" key="2">
    <source>
        <dbReference type="ARBA" id="ARBA00023015"/>
    </source>
</evidence>
<sequence>MAYMTTPTPMPATGTSGYTAASQQYGSGGYTQQTTAAYAQRMPQTLRDDYERWYTEPTPTNRMLLSLRSGLDSEVSWALERLCRLSCNDQFTLSSIPGLVDSLFEWPEWYLSEYGRSSSSERKGKGKSLSEAAAAPLFAPSFVEERHRRYALESLFVLRNAAVGNQNASELSAHTRTRPLIIRALASLDLNTDENTQFVLYCLELLHCLAGTFVLPSANGGANALNPIPTMERIAGESTNRSMIIASLSALTLLFNIPQNMSHINESSPALAACIRYLPLYQDTALVDACLNFIYAHLSSPPMTKAFLLHPDLPHVLKMLVGYVLSQQEKELATLDITAPGHQVPIVKTQSVIEELTEEELQKLGVLPEPERCYQWLRIAIKPSPEDELTQVDYWNAYKDAFTRFSDRAPLLPASDAIKNASIVYPHAQAMVLQTPVQRFIIRGITKRTKLIVVERNVCRWDRAQCQAGSFERPDGLRQHVRSHLESLQSESNSEGADFSCKWATCQHSASSLAALVPHVWTHVPLKTSATPCSSDPDKFPKVTLASADEQYPLSDATQRLPPPDPKTVVLYPSPSRDPPSGSLTALLILRTLFRASFASSDAAPRVDSEHFGFPGVVEEADEQEPAAAATATATATANGDQLESDKEGERRGRRAFLGVRHLMESVQIKDPALMSWIYEMVDPGVNGAQ</sequence>
<evidence type="ECO:0000313" key="7">
    <source>
        <dbReference type="Proteomes" id="UP000757232"/>
    </source>
</evidence>
<accession>A0A9Q5HZS2</accession>
<dbReference type="GO" id="GO:0006325">
    <property type="term" value="P:chromatin organization"/>
    <property type="evidence" value="ECO:0007669"/>
    <property type="project" value="UniProtKB-KW"/>
</dbReference>
<dbReference type="GO" id="GO:0006355">
    <property type="term" value="P:regulation of DNA-templated transcription"/>
    <property type="evidence" value="ECO:0007669"/>
    <property type="project" value="InterPro"/>
</dbReference>
<dbReference type="PANTHER" id="PTHR22970:SF14">
    <property type="entry name" value="AT-RICH INTERACTIVE DOMAIN-CONTAINING PROTEIN 2"/>
    <property type="match status" value="1"/>
</dbReference>
<dbReference type="GO" id="GO:0016586">
    <property type="term" value="C:RSC-type complex"/>
    <property type="evidence" value="ECO:0007669"/>
    <property type="project" value="TreeGrafter"/>
</dbReference>
<keyword evidence="2" id="KW-0805">Transcription regulation</keyword>
<dbReference type="SUPFAM" id="SSF48371">
    <property type="entry name" value="ARM repeat"/>
    <property type="match status" value="1"/>
</dbReference>
<evidence type="ECO:0000313" key="6">
    <source>
        <dbReference type="EMBL" id="OCB89052.1"/>
    </source>
</evidence>
<dbReference type="InterPro" id="IPR052406">
    <property type="entry name" value="Chromatin_Remodeling_Comp"/>
</dbReference>
<comment type="caution">
    <text evidence="6">The sequence shown here is derived from an EMBL/GenBank/DDBJ whole genome shotgun (WGS) entry which is preliminary data.</text>
</comment>
<evidence type="ECO:0000259" key="5">
    <source>
        <dbReference type="PROSITE" id="PS51526"/>
    </source>
</evidence>
<dbReference type="PANTHER" id="PTHR22970">
    <property type="entry name" value="AT-RICH INTERACTIVE DOMAIN-CONTAINING PROTEIN 2"/>
    <property type="match status" value="1"/>
</dbReference>
<dbReference type="PROSITE" id="PS51526">
    <property type="entry name" value="RFX_DBD"/>
    <property type="match status" value="1"/>
</dbReference>
<evidence type="ECO:0000256" key="3">
    <source>
        <dbReference type="ARBA" id="ARBA00023163"/>
    </source>
</evidence>
<feature type="domain" description="RFX-type winged-helix" evidence="5">
    <location>
        <begin position="373"/>
        <end position="449"/>
    </location>
</feature>
<keyword evidence="1" id="KW-0156">Chromatin regulator</keyword>
<dbReference type="OrthoDB" id="338531at2759"/>